<feature type="compositionally biased region" description="Basic and acidic residues" evidence="1">
    <location>
        <begin position="262"/>
        <end position="279"/>
    </location>
</feature>
<evidence type="ECO:0000313" key="3">
    <source>
        <dbReference type="EMBL" id="MST84492.1"/>
    </source>
</evidence>
<dbReference type="AlphaFoldDB" id="A0A7K0KEX4"/>
<feature type="compositionally biased region" description="Polar residues" evidence="1">
    <location>
        <begin position="423"/>
        <end position="433"/>
    </location>
</feature>
<protein>
    <submittedName>
        <fullName evidence="3">Relaxase/mobilization nuclease domain-containing protein</fullName>
    </submittedName>
</protein>
<dbReference type="RefSeq" id="WP_154534074.1">
    <property type="nucleotide sequence ID" value="NZ_VUNG01000015.1"/>
</dbReference>
<organism evidence="3 4">
    <name type="scientific">Hallella mizrahii</name>
    <dbReference type="NCBI Taxonomy" id="2606637"/>
    <lineage>
        <taxon>Bacteria</taxon>
        <taxon>Pseudomonadati</taxon>
        <taxon>Bacteroidota</taxon>
        <taxon>Bacteroidia</taxon>
        <taxon>Bacteroidales</taxon>
        <taxon>Prevotellaceae</taxon>
        <taxon>Hallella</taxon>
    </lineage>
</organism>
<name>A0A7K0KEX4_9BACT</name>
<accession>A0A7K0KEX4</accession>
<keyword evidence="4" id="KW-1185">Reference proteome</keyword>
<feature type="region of interest" description="Disordered" evidence="1">
    <location>
        <begin position="260"/>
        <end position="279"/>
    </location>
</feature>
<dbReference type="Proteomes" id="UP000438914">
    <property type="component" value="Unassembled WGS sequence"/>
</dbReference>
<evidence type="ECO:0000256" key="1">
    <source>
        <dbReference type="SAM" id="MobiDB-lite"/>
    </source>
</evidence>
<feature type="domain" description="MobA/VirD2-like nuclease" evidence="2">
    <location>
        <begin position="66"/>
        <end position="157"/>
    </location>
</feature>
<dbReference type="InterPro" id="IPR005094">
    <property type="entry name" value="Endonuclease_MobA/VirD2"/>
</dbReference>
<feature type="region of interest" description="Disordered" evidence="1">
    <location>
        <begin position="381"/>
        <end position="406"/>
    </location>
</feature>
<feature type="region of interest" description="Disordered" evidence="1">
    <location>
        <begin position="420"/>
        <end position="479"/>
    </location>
</feature>
<dbReference type="EMBL" id="VUNG01000015">
    <property type="protein sequence ID" value="MST84492.1"/>
    <property type="molecule type" value="Genomic_DNA"/>
</dbReference>
<gene>
    <name evidence="3" type="ORF">FYJ73_07380</name>
</gene>
<reference evidence="3 4" key="1">
    <citation type="submission" date="2019-08" db="EMBL/GenBank/DDBJ databases">
        <title>In-depth cultivation of the pig gut microbiome towards novel bacterial diversity and tailored functional studies.</title>
        <authorList>
            <person name="Wylensek D."/>
            <person name="Hitch T.C.A."/>
            <person name="Clavel T."/>
        </authorList>
    </citation>
    <scope>NUCLEOTIDE SEQUENCE [LARGE SCALE GENOMIC DNA]</scope>
    <source>
        <strain evidence="3 4">LKV-178-WT-2A</strain>
    </source>
</reference>
<feature type="compositionally biased region" description="Basic and acidic residues" evidence="1">
    <location>
        <begin position="470"/>
        <end position="479"/>
    </location>
</feature>
<evidence type="ECO:0000313" key="4">
    <source>
        <dbReference type="Proteomes" id="UP000438914"/>
    </source>
</evidence>
<evidence type="ECO:0000259" key="2">
    <source>
        <dbReference type="Pfam" id="PF03432"/>
    </source>
</evidence>
<sequence>MIIKKLQSVHGGVFPGADYNEKKVLEGVAELAGYANIDGNFLHTLRTLHGVGIDCSKEVERYLQGRSETYGNTRSTQWQLHLALSCKGQEKNKEQLVSIAHAMMREYGMGCQPYFIYFHHDTENNHVHILTTRITEKGRLLSDHHDYRRLNAALNRVVCEDQQNDNRRMFGYSFTTEGQLMNIARGFHYKTSESKEDSGVLSFYHGGVEAIRVRCSDIDARIAEVKTDKRDIARREETAKRLKAIIIKYRELSLKQAPYSDDDQKMKSEGKEEEHAKTKKELMKRKKIKILPEVKKLTDAKGKPLSKLEQYQMQWFIDELRNKFGIAVHFQKDKNGVVRGYGIVDHNNKVALNGSEVMKLADIIGITEWKAALESKAIRKTTKRVDKMSSVSKAKPSDNVKLPTWSNMGVEQSDIPKWADLWNNRNPHSGANDSDSDRVKKTSASDTGTSQNRTATRPSFDNRSQAPASKENETPKETVKATIYSSDSTLDIYRPMFRARACSVNGKNIVRMELDGKTYDHTMTDNQTEWYCKAPAEAHDDIAIRLAVFYFYKEIYESYRRQLAEAYVKVGGNALELPEGKVRCYKLMSGLWRVAFDNNGGCIHYDLTDQESRMMNRLDGNKAAFNEAKVRLFKEHVARDEANAIVRNLRYDDIGVYPSYASKDDAPDKIASFISQHQQLMQRLMSVLTHNTGNGFNREFEVGGRRGRWDDIDDERRFKGGMSM</sequence>
<comment type="caution">
    <text evidence="3">The sequence shown here is derived from an EMBL/GenBank/DDBJ whole genome shotgun (WGS) entry which is preliminary data.</text>
</comment>
<feature type="compositionally biased region" description="Polar residues" evidence="1">
    <location>
        <begin position="442"/>
        <end position="467"/>
    </location>
</feature>
<proteinExistence type="predicted"/>
<dbReference type="Pfam" id="PF03432">
    <property type="entry name" value="Relaxase"/>
    <property type="match status" value="1"/>
</dbReference>